<dbReference type="InterPro" id="IPR022813">
    <property type="entry name" value="SecD/SecF_arch_bac"/>
</dbReference>
<accession>D5AW33</accession>
<dbReference type="GO" id="GO:0006605">
    <property type="term" value="P:protein targeting"/>
    <property type="evidence" value="ECO:0007669"/>
    <property type="project" value="UniProtKB-UniRule"/>
</dbReference>
<keyword evidence="5 10" id="KW-0812">Transmembrane</keyword>
<evidence type="ECO:0000313" key="13">
    <source>
        <dbReference type="Proteomes" id="UP000006931"/>
    </source>
</evidence>
<evidence type="ECO:0000259" key="11">
    <source>
        <dbReference type="Pfam" id="PF02355"/>
    </source>
</evidence>
<dbReference type="HAMAP" id="MF_01464_B">
    <property type="entry name" value="SecF_B"/>
    <property type="match status" value="1"/>
</dbReference>
<dbReference type="KEGG" id="rpq:rpr22_CDS108"/>
<keyword evidence="7 10" id="KW-1133">Transmembrane helix</keyword>
<dbReference type="GeneID" id="57569242"/>
<protein>
    <recommendedName>
        <fullName evidence="10">Protein-export membrane protein SecF</fullName>
    </recommendedName>
</protein>
<dbReference type="PANTHER" id="PTHR30081:SF8">
    <property type="entry name" value="PROTEIN TRANSLOCASE SUBUNIT SECF"/>
    <property type="match status" value="1"/>
</dbReference>
<dbReference type="Pfam" id="PF07549">
    <property type="entry name" value="Sec_GG"/>
    <property type="match status" value="1"/>
</dbReference>
<comment type="subunit">
    <text evidence="10">Forms a complex with SecD. Part of the essential Sec protein translocation apparatus which comprises SecA, SecYEG and auxiliary proteins SecDF-YajC and YidC.</text>
</comment>
<feature type="transmembrane region" description="Helical" evidence="10">
    <location>
        <begin position="164"/>
        <end position="185"/>
    </location>
</feature>
<dbReference type="HOGENOM" id="CLU_050012_1_1_5"/>
<dbReference type="SMR" id="D5AW33"/>
<evidence type="ECO:0000256" key="10">
    <source>
        <dbReference type="HAMAP-Rule" id="MF_01464"/>
    </source>
</evidence>
<comment type="caution">
    <text evidence="10">Lacks conserved residue(s) required for the propagation of feature annotation.</text>
</comment>
<dbReference type="RefSeq" id="WP_004599750.1">
    <property type="nucleotide sequence ID" value="NC_017560.1"/>
</dbReference>
<comment type="function">
    <text evidence="10">Part of the Sec protein translocase complex. Interacts with the SecYEG preprotein conducting channel. SecDF uses the proton motive force (PMF) to complete protein translocation after the ATP-dependent function of SecA.</text>
</comment>
<dbReference type="InterPro" id="IPR005665">
    <property type="entry name" value="SecF_bac"/>
</dbReference>
<sequence length="311" mass="35176">MQIYPLRFVPNKIDFDFMNFKKVSYSFSIILSLISLIWISIYKFNFGIDFVGGIVIEVRLDQAPDLPKMRAVLSALEIGEVVLQNFGSERDLSIRFGSSSEENLMKNIDIIKTSLRNNFPYNFEYRKVDFVGPQVGRQLIEAGAMAMLFSFLAIMVYIGVRFEWYFGFGILIALVHDVILALGFMSMTKLDFNLSTIAAVLTIIGYSVNDSVVIYDRIRENLRKYHKKNITEIINLSINETLSRTILTVITTLLANLALILFGGKAIHSFSVLVFFGIIAGTYSSIFISAPILTMFANRKFNKKVITQGKG</sequence>
<dbReference type="InterPro" id="IPR055344">
    <property type="entry name" value="SecD_SecF_C_bact"/>
</dbReference>
<keyword evidence="6 10" id="KW-0653">Protein transport</keyword>
<name>D5AW33_RICPP</name>
<dbReference type="PATRIC" id="fig|449216.3.peg.113"/>
<dbReference type="InterPro" id="IPR022645">
    <property type="entry name" value="SecD/SecF_bac"/>
</dbReference>
<feature type="domain" description="Protein export membrane protein SecD/SecF C-terminal" evidence="11">
    <location>
        <begin position="111"/>
        <end position="298"/>
    </location>
</feature>
<dbReference type="Proteomes" id="UP000006931">
    <property type="component" value="Chromosome"/>
</dbReference>
<dbReference type="PRINTS" id="PR01755">
    <property type="entry name" value="SECFTRNLCASE"/>
</dbReference>
<dbReference type="SUPFAM" id="SSF82866">
    <property type="entry name" value="Multidrug efflux transporter AcrB transmembrane domain"/>
    <property type="match status" value="1"/>
</dbReference>
<dbReference type="GO" id="GO:0015450">
    <property type="term" value="F:protein-transporting ATPase activity"/>
    <property type="evidence" value="ECO:0007669"/>
    <property type="project" value="InterPro"/>
</dbReference>
<dbReference type="GO" id="GO:0043952">
    <property type="term" value="P:protein transport by the Sec complex"/>
    <property type="evidence" value="ECO:0007669"/>
    <property type="project" value="UniProtKB-UniRule"/>
</dbReference>
<keyword evidence="8 10" id="KW-0811">Translocation</keyword>
<dbReference type="Pfam" id="PF02355">
    <property type="entry name" value="SecD_SecF_C"/>
    <property type="match status" value="1"/>
</dbReference>
<organism evidence="12 13">
    <name type="scientific">Rickettsia prowazekii (strain Rp22)</name>
    <dbReference type="NCBI Taxonomy" id="449216"/>
    <lineage>
        <taxon>Bacteria</taxon>
        <taxon>Pseudomonadati</taxon>
        <taxon>Pseudomonadota</taxon>
        <taxon>Alphaproteobacteria</taxon>
        <taxon>Rickettsiales</taxon>
        <taxon>Rickettsiaceae</taxon>
        <taxon>Rickettsieae</taxon>
        <taxon>Rickettsia</taxon>
        <taxon>typhus group</taxon>
    </lineage>
</organism>
<gene>
    <name evidence="10 12" type="primary">secF</name>
    <name evidence="12" type="ordered locus">rpr22_CDS108</name>
</gene>
<dbReference type="EMBL" id="CP001584">
    <property type="protein sequence ID" value="ADE29622.1"/>
    <property type="molecule type" value="Genomic_DNA"/>
</dbReference>
<dbReference type="GO" id="GO:0005886">
    <property type="term" value="C:plasma membrane"/>
    <property type="evidence" value="ECO:0007669"/>
    <property type="project" value="UniProtKB-SubCell"/>
</dbReference>
<evidence type="ECO:0000256" key="8">
    <source>
        <dbReference type="ARBA" id="ARBA00023010"/>
    </source>
</evidence>
<evidence type="ECO:0000256" key="2">
    <source>
        <dbReference type="ARBA" id="ARBA00022448"/>
    </source>
</evidence>
<feature type="transmembrane region" description="Helical" evidence="10">
    <location>
        <begin position="139"/>
        <end position="158"/>
    </location>
</feature>
<dbReference type="PANTHER" id="PTHR30081">
    <property type="entry name" value="PROTEIN-EXPORT MEMBRANE PROTEIN SEC"/>
    <property type="match status" value="1"/>
</dbReference>
<dbReference type="AlphaFoldDB" id="D5AW33"/>
<evidence type="ECO:0000256" key="4">
    <source>
        <dbReference type="ARBA" id="ARBA00022519"/>
    </source>
</evidence>
<dbReference type="Gene3D" id="1.20.1640.10">
    <property type="entry name" value="Multidrug efflux transporter AcrB transmembrane domain"/>
    <property type="match status" value="1"/>
</dbReference>
<dbReference type="InterPro" id="IPR022646">
    <property type="entry name" value="SecD/SecF_CS"/>
</dbReference>
<evidence type="ECO:0000256" key="7">
    <source>
        <dbReference type="ARBA" id="ARBA00022989"/>
    </source>
</evidence>
<dbReference type="GO" id="GO:0065002">
    <property type="term" value="P:intracellular protein transmembrane transport"/>
    <property type="evidence" value="ECO:0007669"/>
    <property type="project" value="UniProtKB-UniRule"/>
</dbReference>
<feature type="transmembrane region" description="Helical" evidence="10">
    <location>
        <begin position="270"/>
        <end position="296"/>
    </location>
</feature>
<evidence type="ECO:0000256" key="5">
    <source>
        <dbReference type="ARBA" id="ARBA00022692"/>
    </source>
</evidence>
<reference evidence="12 13" key="1">
    <citation type="journal article" date="2010" name="Genome Res.">
        <title>Genomic, proteomic, and transcriptomic analysis of virulent and avirulent Rickettsia prowazekii reveals its adaptive mutation capabilities.</title>
        <authorList>
            <person name="Bechah Y."/>
            <person name="El Karkouri K."/>
            <person name="Mediannikov O."/>
            <person name="Leroy Q."/>
            <person name="Pelletier N."/>
            <person name="Robert C."/>
            <person name="Medigue C."/>
            <person name="Mege J.L."/>
            <person name="Raoult D."/>
        </authorList>
    </citation>
    <scope>NUCLEOTIDE SEQUENCE [LARGE SCALE GENOMIC DNA]</scope>
    <source>
        <strain evidence="12 13">Rp22</strain>
    </source>
</reference>
<dbReference type="NCBIfam" id="TIGR00916">
    <property type="entry name" value="2A0604s01"/>
    <property type="match status" value="1"/>
</dbReference>
<feature type="transmembrane region" description="Helical" evidence="10">
    <location>
        <begin position="23"/>
        <end position="42"/>
    </location>
</feature>
<dbReference type="InterPro" id="IPR048634">
    <property type="entry name" value="SecD_SecF_C"/>
</dbReference>
<evidence type="ECO:0000256" key="3">
    <source>
        <dbReference type="ARBA" id="ARBA00022475"/>
    </source>
</evidence>
<dbReference type="NCBIfam" id="TIGR00966">
    <property type="entry name" value="transloc_SecF"/>
    <property type="match status" value="1"/>
</dbReference>
<keyword evidence="4 10" id="KW-0997">Cell inner membrane</keyword>
<evidence type="ECO:0000313" key="12">
    <source>
        <dbReference type="EMBL" id="ADE29622.1"/>
    </source>
</evidence>
<feature type="transmembrane region" description="Helical" evidence="10">
    <location>
        <begin position="245"/>
        <end position="264"/>
    </location>
</feature>
<comment type="similarity">
    <text evidence="10">Belongs to the SecD/SecF family. SecF subfamily.</text>
</comment>
<evidence type="ECO:0000256" key="1">
    <source>
        <dbReference type="ARBA" id="ARBA00004651"/>
    </source>
</evidence>
<evidence type="ECO:0000256" key="9">
    <source>
        <dbReference type="ARBA" id="ARBA00023136"/>
    </source>
</evidence>
<comment type="subcellular location">
    <subcellularLocation>
        <location evidence="10">Cell inner membrane</location>
        <topology evidence="10">Multi-pass membrane protein</topology>
    </subcellularLocation>
    <subcellularLocation>
        <location evidence="1">Cell membrane</location>
        <topology evidence="1">Multi-pass membrane protein</topology>
    </subcellularLocation>
</comment>
<evidence type="ECO:0000256" key="6">
    <source>
        <dbReference type="ARBA" id="ARBA00022927"/>
    </source>
</evidence>
<keyword evidence="9 10" id="KW-0472">Membrane</keyword>
<proteinExistence type="inferred from homology"/>
<keyword evidence="3 10" id="KW-1003">Cell membrane</keyword>
<keyword evidence="2 10" id="KW-0813">Transport</keyword>